<accession>A0ABR4AJZ7</accession>
<evidence type="ECO:0000256" key="7">
    <source>
        <dbReference type="ARBA" id="ARBA00023204"/>
    </source>
</evidence>
<comment type="caution">
    <text evidence="10">The sequence shown here is derived from an EMBL/GenBank/DDBJ whole genome shotgun (WGS) entry which is preliminary data.</text>
</comment>
<name>A0ABR4AJZ7_9LECA</name>
<feature type="compositionally biased region" description="Polar residues" evidence="8">
    <location>
        <begin position="51"/>
        <end position="60"/>
    </location>
</feature>
<evidence type="ECO:0000313" key="11">
    <source>
        <dbReference type="Proteomes" id="UP001590950"/>
    </source>
</evidence>
<dbReference type="InterPro" id="IPR018246">
    <property type="entry name" value="AP_endonuc_F2_Zn_BS"/>
</dbReference>
<dbReference type="PANTHER" id="PTHR21445">
    <property type="entry name" value="ENDONUCLEASE IV ENDODEOXYRIBONUCLEASE IV"/>
    <property type="match status" value="1"/>
</dbReference>
<reference evidence="10 11" key="1">
    <citation type="submission" date="2024-09" db="EMBL/GenBank/DDBJ databases">
        <title>Rethinking Asexuality: The Enigmatic Case of Functional Sexual Genes in Lepraria (Stereocaulaceae).</title>
        <authorList>
            <person name="Doellman M."/>
            <person name="Sun Y."/>
            <person name="Barcenas-Pena A."/>
            <person name="Lumbsch H.T."/>
            <person name="Grewe F."/>
        </authorList>
    </citation>
    <scope>NUCLEOTIDE SEQUENCE [LARGE SCALE GENOMIC DNA]</scope>
    <source>
        <strain evidence="10 11">Mercado 3170</strain>
    </source>
</reference>
<dbReference type="SMART" id="SM00518">
    <property type="entry name" value="AP2Ec"/>
    <property type="match status" value="1"/>
</dbReference>
<dbReference type="InterPro" id="IPR013022">
    <property type="entry name" value="Xyl_isomerase-like_TIM-brl"/>
</dbReference>
<evidence type="ECO:0000259" key="9">
    <source>
        <dbReference type="Pfam" id="PF01261"/>
    </source>
</evidence>
<dbReference type="Proteomes" id="UP001590950">
    <property type="component" value="Unassembled WGS sequence"/>
</dbReference>
<gene>
    <name evidence="10" type="ORF">N7G274_002794</name>
</gene>
<evidence type="ECO:0000256" key="3">
    <source>
        <dbReference type="ARBA" id="ARBA00022723"/>
    </source>
</evidence>
<evidence type="ECO:0000256" key="8">
    <source>
        <dbReference type="SAM" id="MobiDB-lite"/>
    </source>
</evidence>
<dbReference type="PROSITE" id="PS00731">
    <property type="entry name" value="AP_NUCLEASE_F2_3"/>
    <property type="match status" value="1"/>
</dbReference>
<feature type="compositionally biased region" description="Basic and acidic residues" evidence="8">
    <location>
        <begin position="147"/>
        <end position="159"/>
    </location>
</feature>
<evidence type="ECO:0000313" key="10">
    <source>
        <dbReference type="EMBL" id="KAL2045019.1"/>
    </source>
</evidence>
<proteinExistence type="inferred from homology"/>
<evidence type="ECO:0000256" key="6">
    <source>
        <dbReference type="ARBA" id="ARBA00022833"/>
    </source>
</evidence>
<dbReference type="HAMAP" id="MF_00152">
    <property type="entry name" value="Nfo"/>
    <property type="match status" value="1"/>
</dbReference>
<keyword evidence="11" id="KW-1185">Reference proteome</keyword>
<evidence type="ECO:0000256" key="2">
    <source>
        <dbReference type="ARBA" id="ARBA00005340"/>
    </source>
</evidence>
<sequence>MPTVERLADTPRSSPRSQRRKVKTSALLESPAPNLNAGESRKSIERKSQRAIGNSGSGSPEASRKHMKAEAPIVEKQVQAQAEQGSLKKTILRKGIKIEEDEEQNPKAETQGGVETPTETSRDRKVNFEDGKAQINRTTSTSAKRTRSVEVEGAVKAENSEPSPKKIQRKRIAEVEEEAVDSEASPKKAKQKTELKDEEGKGEDSEEGSKKIKRKRKTKEEKEAEAMPLAARTTGLQMFLGAHVSAAKGVHNTVTNCVHIGGNAFAMFLKSQRKWENPPLQDEHKDQFVSGCRDHKYDAASHVLPHGSYLVNLAQEEDEKATQAYNAFVDDLHRCEALGIRLYNFHPGSTGSKPRPSAIARIAGALNRAHKTTHNVIPILETMAGGGNVVGSTFEDLRDIIEQVDDKTRIGVCLDTCHVFAGGYDLRSPATFKRTLDDFDKIVGIKYLRALHLNDSKAPFASHRDLHQNIGLGFLGLRAFHNVMNESRFEGLPMVLETPIDRKDPETGKEIEDKSVWAREIKMLEGLIGVDADGDEFKTLEKELADQGAEERKKLQDVFDRKVEKDRKALEKGQMKLSFGGKKKKQAEEVASDAEI</sequence>
<comment type="cofactor">
    <cofactor evidence="1">
        <name>Zn(2+)</name>
        <dbReference type="ChEBI" id="CHEBI:29105"/>
    </cofactor>
</comment>
<evidence type="ECO:0000256" key="5">
    <source>
        <dbReference type="ARBA" id="ARBA00022801"/>
    </source>
</evidence>
<comment type="similarity">
    <text evidence="2">Belongs to the AP endonuclease 2 family.</text>
</comment>
<dbReference type="Pfam" id="PF01261">
    <property type="entry name" value="AP_endonuc_2"/>
    <property type="match status" value="1"/>
</dbReference>
<keyword evidence="5" id="KW-0378">Hydrolase</keyword>
<evidence type="ECO:0000256" key="1">
    <source>
        <dbReference type="ARBA" id="ARBA00001947"/>
    </source>
</evidence>
<dbReference type="CDD" id="cd00019">
    <property type="entry name" value="AP2Ec"/>
    <property type="match status" value="1"/>
</dbReference>
<dbReference type="InterPro" id="IPR036237">
    <property type="entry name" value="Xyl_isomerase-like_sf"/>
</dbReference>
<dbReference type="Gene3D" id="3.20.20.150">
    <property type="entry name" value="Divalent-metal-dependent TIM barrel enzymes"/>
    <property type="match status" value="1"/>
</dbReference>
<protein>
    <recommendedName>
        <fullName evidence="9">Xylose isomerase-like TIM barrel domain-containing protein</fullName>
    </recommendedName>
</protein>
<feature type="compositionally biased region" description="Basic and acidic residues" evidence="8">
    <location>
        <begin position="120"/>
        <end position="132"/>
    </location>
</feature>
<dbReference type="InterPro" id="IPR001719">
    <property type="entry name" value="AP_endonuc_2"/>
</dbReference>
<dbReference type="EMBL" id="JBEFKJ010000008">
    <property type="protein sequence ID" value="KAL2045019.1"/>
    <property type="molecule type" value="Genomic_DNA"/>
</dbReference>
<keyword evidence="7" id="KW-0234">DNA repair</keyword>
<keyword evidence="4" id="KW-0227">DNA damage</keyword>
<dbReference type="PROSITE" id="PS51432">
    <property type="entry name" value="AP_NUCLEASE_F2_4"/>
    <property type="match status" value="1"/>
</dbReference>
<feature type="compositionally biased region" description="Basic and acidic residues" evidence="8">
    <location>
        <begin position="191"/>
        <end position="210"/>
    </location>
</feature>
<dbReference type="SUPFAM" id="SSF51658">
    <property type="entry name" value="Xylose isomerase-like"/>
    <property type="match status" value="1"/>
</dbReference>
<keyword evidence="3" id="KW-0479">Metal-binding</keyword>
<keyword evidence="6" id="KW-0862">Zinc</keyword>
<dbReference type="NCBIfam" id="TIGR00587">
    <property type="entry name" value="nfo"/>
    <property type="match status" value="1"/>
</dbReference>
<organism evidence="10 11">
    <name type="scientific">Stereocaulon virgatum</name>
    <dbReference type="NCBI Taxonomy" id="373712"/>
    <lineage>
        <taxon>Eukaryota</taxon>
        <taxon>Fungi</taxon>
        <taxon>Dikarya</taxon>
        <taxon>Ascomycota</taxon>
        <taxon>Pezizomycotina</taxon>
        <taxon>Lecanoromycetes</taxon>
        <taxon>OSLEUM clade</taxon>
        <taxon>Lecanoromycetidae</taxon>
        <taxon>Lecanorales</taxon>
        <taxon>Lecanorineae</taxon>
        <taxon>Stereocaulaceae</taxon>
        <taxon>Stereocaulon</taxon>
    </lineage>
</organism>
<dbReference type="PROSITE" id="PS00730">
    <property type="entry name" value="AP_NUCLEASE_F2_2"/>
    <property type="match status" value="1"/>
</dbReference>
<feature type="region of interest" description="Disordered" evidence="8">
    <location>
        <begin position="1"/>
        <end position="229"/>
    </location>
</feature>
<dbReference type="PANTHER" id="PTHR21445:SF0">
    <property type="entry name" value="APURINIC-APYRIMIDINIC ENDONUCLEASE"/>
    <property type="match status" value="1"/>
</dbReference>
<feature type="compositionally biased region" description="Basic and acidic residues" evidence="8">
    <location>
        <begin position="39"/>
        <end position="48"/>
    </location>
</feature>
<evidence type="ECO:0000256" key="4">
    <source>
        <dbReference type="ARBA" id="ARBA00022763"/>
    </source>
</evidence>
<feature type="domain" description="Xylose isomerase-like TIM barrel" evidence="9">
    <location>
        <begin position="256"/>
        <end position="520"/>
    </location>
</feature>